<keyword evidence="2" id="KW-0472">Membrane</keyword>
<dbReference type="AlphaFoldDB" id="A0A5N4E7V9"/>
<name>A0A5N4E7V9_CAMDR</name>
<accession>A0A5N4E7V9</accession>
<keyword evidence="2" id="KW-0812">Transmembrane</keyword>
<keyword evidence="4" id="KW-1185">Reference proteome</keyword>
<sequence length="313" mass="33770">MEPGAQPSRAPGEGEAEPQQQAPAQSIEGHGQVVLLGELWRQDECCLTLKNILEQVPTNQPSRPSSIRAMSGNSSSSNCARRRLKRSADSSWKCADCPAAKCKRYSQKRPCDGRKTGDPQECEREAAPAPARTPGSRSTEDAAPDCQERRQPPAAPEPQAQLLLVLCRAAALASQLPRLQMLLQQVLARGGRPLAALVGIIVQPRRDEEAEARRRMETLLCSAFAPHSPSVEVYTAVFCPSRPEGTLDIQPAASQGRKRAARGCVPLVDQATQTDEDLQENIPLIVIRMLQALGTVAVALGALGAAYYIIESL</sequence>
<comment type="caution">
    <text evidence="3">The sequence shown here is derived from an EMBL/GenBank/DDBJ whole genome shotgun (WGS) entry which is preliminary data.</text>
</comment>
<dbReference type="Proteomes" id="UP000299084">
    <property type="component" value="Unassembled WGS sequence"/>
</dbReference>
<evidence type="ECO:0000313" key="4">
    <source>
        <dbReference type="Proteomes" id="UP000299084"/>
    </source>
</evidence>
<evidence type="ECO:0008006" key="5">
    <source>
        <dbReference type="Google" id="ProtNLM"/>
    </source>
</evidence>
<dbReference type="PANTHER" id="PTHR22234">
    <property type="entry name" value="TESTIS SPERMATOCYTE APOPTOSIS-RELATED GENE 1 PROTEIN"/>
    <property type="match status" value="1"/>
</dbReference>
<feature type="region of interest" description="Disordered" evidence="1">
    <location>
        <begin position="1"/>
        <end position="29"/>
    </location>
</feature>
<evidence type="ECO:0000256" key="2">
    <source>
        <dbReference type="SAM" id="Phobius"/>
    </source>
</evidence>
<reference evidence="3 4" key="1">
    <citation type="journal article" date="2019" name="Mol. Ecol. Resour.">
        <title>Improving Illumina assemblies with Hi-C and long reads: an example with the North African dromedary.</title>
        <authorList>
            <person name="Elbers J.P."/>
            <person name="Rogers M.F."/>
            <person name="Perelman P.L."/>
            <person name="Proskuryakova A.A."/>
            <person name="Serdyukova N.A."/>
            <person name="Johnson W.E."/>
            <person name="Horin P."/>
            <person name="Corander J."/>
            <person name="Murphy D."/>
            <person name="Burger P.A."/>
        </authorList>
    </citation>
    <scope>NUCLEOTIDE SEQUENCE [LARGE SCALE GENOMIC DNA]</scope>
    <source>
        <strain evidence="3">Drom800</strain>
        <tissue evidence="3">Blood</tissue>
    </source>
</reference>
<keyword evidence="2" id="KW-1133">Transmembrane helix</keyword>
<feature type="region of interest" description="Disordered" evidence="1">
    <location>
        <begin position="108"/>
        <end position="155"/>
    </location>
</feature>
<gene>
    <name evidence="3" type="ORF">Cadr_000007492</name>
</gene>
<organism evidence="3 4">
    <name type="scientific">Camelus dromedarius</name>
    <name type="common">Dromedary</name>
    <name type="synonym">Arabian camel</name>
    <dbReference type="NCBI Taxonomy" id="9838"/>
    <lineage>
        <taxon>Eukaryota</taxon>
        <taxon>Metazoa</taxon>
        <taxon>Chordata</taxon>
        <taxon>Craniata</taxon>
        <taxon>Vertebrata</taxon>
        <taxon>Euteleostomi</taxon>
        <taxon>Mammalia</taxon>
        <taxon>Eutheria</taxon>
        <taxon>Laurasiatheria</taxon>
        <taxon>Artiodactyla</taxon>
        <taxon>Tylopoda</taxon>
        <taxon>Camelidae</taxon>
        <taxon>Camelus</taxon>
    </lineage>
</organism>
<feature type="region of interest" description="Disordered" evidence="1">
    <location>
        <begin position="57"/>
        <end position="84"/>
    </location>
</feature>
<feature type="compositionally biased region" description="Low complexity" evidence="1">
    <location>
        <begin position="10"/>
        <end position="25"/>
    </location>
</feature>
<evidence type="ECO:0000313" key="3">
    <source>
        <dbReference type="EMBL" id="KAB1279116.1"/>
    </source>
</evidence>
<feature type="transmembrane region" description="Helical" evidence="2">
    <location>
        <begin position="289"/>
        <end position="310"/>
    </location>
</feature>
<protein>
    <recommendedName>
        <fullName evidence="5">Spermatogenesis-associated protein 3</fullName>
    </recommendedName>
</protein>
<feature type="compositionally biased region" description="Basic and acidic residues" evidence="1">
    <location>
        <begin position="109"/>
        <end position="126"/>
    </location>
</feature>
<proteinExistence type="predicted"/>
<evidence type="ECO:0000256" key="1">
    <source>
        <dbReference type="SAM" id="MobiDB-lite"/>
    </source>
</evidence>
<dbReference type="InterPro" id="IPR026717">
    <property type="entry name" value="SPATA3"/>
</dbReference>
<dbReference type="EMBL" id="JWIN03000005">
    <property type="protein sequence ID" value="KAB1279116.1"/>
    <property type="molecule type" value="Genomic_DNA"/>
</dbReference>
<dbReference type="PANTHER" id="PTHR22234:SF2">
    <property type="entry name" value="SPERMATOGENESIS ASSOCIATED 3"/>
    <property type="match status" value="1"/>
</dbReference>